<evidence type="ECO:0000313" key="2">
    <source>
        <dbReference type="Proteomes" id="UP000054047"/>
    </source>
</evidence>
<sequence>MYKCDFCMGEKMEHQENCIDENPFNCFQWAISRRLRCNNIGDMVRCCETCREVKQKREEPM</sequence>
<keyword evidence="2" id="KW-1185">Reference proteome</keyword>
<protein>
    <submittedName>
        <fullName evidence="1">Uncharacterized protein</fullName>
    </submittedName>
</protein>
<dbReference type="EMBL" id="KN742020">
    <property type="protein sequence ID" value="KIH53108.1"/>
    <property type="molecule type" value="Genomic_DNA"/>
</dbReference>
<evidence type="ECO:0000313" key="1">
    <source>
        <dbReference type="EMBL" id="KIH53108.1"/>
    </source>
</evidence>
<reference evidence="1 2" key="1">
    <citation type="submission" date="2013-12" db="EMBL/GenBank/DDBJ databases">
        <title>Draft genome of the parsitic nematode Ancylostoma duodenale.</title>
        <authorList>
            <person name="Mitreva M."/>
        </authorList>
    </citation>
    <scope>NUCLEOTIDE SEQUENCE [LARGE SCALE GENOMIC DNA]</scope>
    <source>
        <strain evidence="1 2">Zhejiang</strain>
    </source>
</reference>
<dbReference type="Proteomes" id="UP000054047">
    <property type="component" value="Unassembled WGS sequence"/>
</dbReference>
<dbReference type="AlphaFoldDB" id="A0A0C2C9Y6"/>
<name>A0A0C2C9Y6_9BILA</name>
<accession>A0A0C2C9Y6</accession>
<gene>
    <name evidence="1" type="ORF">ANCDUO_16774</name>
</gene>
<organism evidence="1 2">
    <name type="scientific">Ancylostoma duodenale</name>
    <dbReference type="NCBI Taxonomy" id="51022"/>
    <lineage>
        <taxon>Eukaryota</taxon>
        <taxon>Metazoa</taxon>
        <taxon>Ecdysozoa</taxon>
        <taxon>Nematoda</taxon>
        <taxon>Chromadorea</taxon>
        <taxon>Rhabditida</taxon>
        <taxon>Rhabditina</taxon>
        <taxon>Rhabditomorpha</taxon>
        <taxon>Strongyloidea</taxon>
        <taxon>Ancylostomatidae</taxon>
        <taxon>Ancylostomatinae</taxon>
        <taxon>Ancylostoma</taxon>
    </lineage>
</organism>
<proteinExistence type="predicted"/>